<name>T0L342_COLGC</name>
<reference evidence="2" key="1">
    <citation type="journal article" date="2013" name="Mol. Plant Microbe Interact.">
        <title>Global aspects of pacC regulation of pathogenicity genes in Colletotrichum gloeosporioides as revealed by transcriptome analysis.</title>
        <authorList>
            <person name="Alkan N."/>
            <person name="Meng X."/>
            <person name="Friedlander G."/>
            <person name="Reuveni E."/>
            <person name="Sukno S."/>
            <person name="Sherman A."/>
            <person name="Thon M."/>
            <person name="Fluhr R."/>
            <person name="Prusky D."/>
        </authorList>
    </citation>
    <scope>NUCLEOTIDE SEQUENCE [LARGE SCALE GENOMIC DNA]</scope>
    <source>
        <strain evidence="2">Cg-14</strain>
    </source>
</reference>
<evidence type="ECO:0000313" key="2">
    <source>
        <dbReference type="Proteomes" id="UP000015530"/>
    </source>
</evidence>
<proteinExistence type="predicted"/>
<gene>
    <name evidence="1" type="ORF">CGLO_00783</name>
</gene>
<dbReference type="AlphaFoldDB" id="T0L342"/>
<protein>
    <submittedName>
        <fullName evidence="1">Uncharacterized protein</fullName>
    </submittedName>
</protein>
<dbReference type="Proteomes" id="UP000015530">
    <property type="component" value="Unassembled WGS sequence"/>
</dbReference>
<comment type="caution">
    <text evidence="1">The sequence shown here is derived from an EMBL/GenBank/DDBJ whole genome shotgun (WGS) entry which is preliminary data.</text>
</comment>
<dbReference type="EMBL" id="AMYD01000182">
    <property type="protein sequence ID" value="EQB58904.1"/>
    <property type="molecule type" value="Genomic_DNA"/>
</dbReference>
<accession>T0L342</accession>
<dbReference type="HOGENOM" id="CLU_3431968_0_0_1"/>
<sequence length="17" mass="2165">MKFNCYITDFNYYNELS</sequence>
<organism evidence="1 2">
    <name type="scientific">Colletotrichum gloeosporioides (strain Cg-14)</name>
    <name type="common">Anthracnose fungus</name>
    <name type="synonym">Glomerella cingulata</name>
    <dbReference type="NCBI Taxonomy" id="1237896"/>
    <lineage>
        <taxon>Eukaryota</taxon>
        <taxon>Fungi</taxon>
        <taxon>Dikarya</taxon>
        <taxon>Ascomycota</taxon>
        <taxon>Pezizomycotina</taxon>
        <taxon>Sordariomycetes</taxon>
        <taxon>Hypocreomycetidae</taxon>
        <taxon>Glomerellales</taxon>
        <taxon>Glomerellaceae</taxon>
        <taxon>Colletotrichum</taxon>
        <taxon>Colletotrichum gloeosporioides species complex</taxon>
    </lineage>
</organism>
<evidence type="ECO:0000313" key="1">
    <source>
        <dbReference type="EMBL" id="EQB58904.1"/>
    </source>
</evidence>